<reference evidence="8 9" key="1">
    <citation type="submission" date="2023-09" db="EMBL/GenBank/DDBJ databases">
        <title>Multi-omics analysis of a traditional fermented food reveals byproduct-associated fungal strains for waste-to-food upcycling.</title>
        <authorList>
            <consortium name="Lawrence Berkeley National Laboratory"/>
            <person name="Rekdal V.M."/>
            <person name="Villalobos-Escobedo J.M."/>
            <person name="Rodriguez-Valeron N."/>
            <person name="Garcia M.O."/>
            <person name="Vasquez D.P."/>
            <person name="Damayanti I."/>
            <person name="Sorensen P.M."/>
            <person name="Baidoo E.E."/>
            <person name="De Carvalho A.C."/>
            <person name="Riley R."/>
            <person name="Lipzen A."/>
            <person name="He G."/>
            <person name="Yan M."/>
            <person name="Haridas S."/>
            <person name="Daum C."/>
            <person name="Yoshinaga Y."/>
            <person name="Ng V."/>
            <person name="Grigoriev I.V."/>
            <person name="Munk R."/>
            <person name="Nuraida L."/>
            <person name="Wijaya C.H."/>
            <person name="Morales P.-C."/>
            <person name="Keasling J.D."/>
        </authorList>
    </citation>
    <scope>NUCLEOTIDE SEQUENCE [LARGE SCALE GENOMIC DNA]</scope>
    <source>
        <strain evidence="8 9">FGSC 2613</strain>
    </source>
</reference>
<evidence type="ECO:0000256" key="1">
    <source>
        <dbReference type="ARBA" id="ARBA00009574"/>
    </source>
</evidence>
<evidence type="ECO:0000256" key="3">
    <source>
        <dbReference type="ARBA" id="ARBA00023054"/>
    </source>
</evidence>
<keyword evidence="3 4" id="KW-0175">Coiled coil</keyword>
<protein>
    <recommendedName>
        <fullName evidence="2">Autophagy-related protein 14</fullName>
    </recommendedName>
</protein>
<comment type="similarity">
    <text evidence="1">Belongs to the ATG14 family.</text>
</comment>
<feature type="region of interest" description="Disordered" evidence="5">
    <location>
        <begin position="1008"/>
        <end position="1062"/>
    </location>
</feature>
<feature type="transmembrane region" description="Helical" evidence="6">
    <location>
        <begin position="272"/>
        <end position="294"/>
    </location>
</feature>
<feature type="compositionally biased region" description="Low complexity" evidence="5">
    <location>
        <begin position="884"/>
        <end position="904"/>
    </location>
</feature>
<evidence type="ECO:0000256" key="7">
    <source>
        <dbReference type="SAM" id="SignalP"/>
    </source>
</evidence>
<feature type="region of interest" description="Disordered" evidence="5">
    <location>
        <begin position="1068"/>
        <end position="1087"/>
    </location>
</feature>
<dbReference type="PANTHER" id="PTHR15157:SF5">
    <property type="entry name" value="UV RADIATION RESISTANCE-ASSOCIATED GENE PROTEIN"/>
    <property type="match status" value="1"/>
</dbReference>
<feature type="signal peptide" evidence="7">
    <location>
        <begin position="1"/>
        <end position="21"/>
    </location>
</feature>
<evidence type="ECO:0000313" key="8">
    <source>
        <dbReference type="EMBL" id="KAL0475642.1"/>
    </source>
</evidence>
<keyword evidence="9" id="KW-1185">Reference proteome</keyword>
<feature type="compositionally biased region" description="Basic and acidic residues" evidence="5">
    <location>
        <begin position="246"/>
        <end position="261"/>
    </location>
</feature>
<organism evidence="8 9">
    <name type="scientific">Neurospora intermedia</name>
    <dbReference type="NCBI Taxonomy" id="5142"/>
    <lineage>
        <taxon>Eukaryota</taxon>
        <taxon>Fungi</taxon>
        <taxon>Dikarya</taxon>
        <taxon>Ascomycota</taxon>
        <taxon>Pezizomycotina</taxon>
        <taxon>Sordariomycetes</taxon>
        <taxon>Sordariomycetidae</taxon>
        <taxon>Sordariales</taxon>
        <taxon>Sordariaceae</taxon>
        <taxon>Neurospora</taxon>
    </lineage>
</organism>
<feature type="compositionally biased region" description="Basic and acidic residues" evidence="5">
    <location>
        <begin position="1020"/>
        <end position="1031"/>
    </location>
</feature>
<gene>
    <name evidence="8" type="ORF">QR685DRAFT_540933</name>
</gene>
<dbReference type="Proteomes" id="UP001451303">
    <property type="component" value="Unassembled WGS sequence"/>
</dbReference>
<comment type="caution">
    <text evidence="8">The sequence shown here is derived from an EMBL/GenBank/DDBJ whole genome shotgun (WGS) entry which is preliminary data.</text>
</comment>
<keyword evidence="7" id="KW-0732">Signal</keyword>
<keyword evidence="6" id="KW-1133">Transmembrane helix</keyword>
<evidence type="ECO:0000256" key="2">
    <source>
        <dbReference type="ARBA" id="ARBA00013807"/>
    </source>
</evidence>
<accession>A0ABR3DSJ9</accession>
<feature type="coiled-coil region" evidence="4">
    <location>
        <begin position="638"/>
        <end position="665"/>
    </location>
</feature>
<feature type="chain" id="PRO_5045674320" description="Autophagy-related protein 14" evidence="7">
    <location>
        <begin position="22"/>
        <end position="1119"/>
    </location>
</feature>
<evidence type="ECO:0000256" key="5">
    <source>
        <dbReference type="SAM" id="MobiDB-lite"/>
    </source>
</evidence>
<dbReference type="InterPro" id="IPR018791">
    <property type="entry name" value="UV_resistance/autophagy_Atg14"/>
</dbReference>
<evidence type="ECO:0000256" key="6">
    <source>
        <dbReference type="SAM" id="Phobius"/>
    </source>
</evidence>
<feature type="region of interest" description="Disordered" evidence="5">
    <location>
        <begin position="241"/>
        <end position="263"/>
    </location>
</feature>
<name>A0ABR3DSJ9_NEUIN</name>
<sequence>MTPTATVFSVATAVLGPLTTTFTPPPACTVAVAAVTGKFLGLGGKVAPSGWLGQTCSKGGPVDDTSCWPPISSGAEAKTKALDGWGYYSPGLHCPAGYATACSATGGGGAKSDFAFQFAPGAKETAVGCCPRGYQCSSVENGQTCVRAATSTEVEYVTCDGSDPADLATMTISDDKDFMFYAPLIQINWQSSDRPTETVFSGTVSLSVDVDTMSTLATAGDAPAGVTSRVGFPSQSVVLVGSQGSDKPKGASESNKEEDGVKPVSLSTGFKVGMAVAGGVLAVAIVAIIFICAWRRRKQQIEEEEFDRMYGMKDVGPSTADFRNEEIPGWHRGPARRQPPAPIDPFRSDGESEHWSTDHTPSVDLLLTVQGSSAKTATPPIDPIAPWASLTLGQTIHIHTHTHTHTHRNDTMSTESTRPLLLPQNRKLRHLRGIYLRNLAFTRQHGRTIDDAALNKTAGKLEALRERPDLHHTLSSEDLRPPAVRRRSTHLANADPATRQKSFQDTFASKLADAFFTLHVDSLEDPIYISEVAERATNFNFRLFELADLDSTITRSPQVTVRIWTNRQDQWSLLLEDKVDLRTLNWLGTLQNVNFPPNSLVFHMVDGIYSLEISNKYPPPKKEVPPLPTSFYNVLMRLATLNNSIQDALATRDALAAQINDLLAQEEDRKKGVGTLAEAEKQVKLASKYLSAQKRIVAAAKKHNDDLRASIAARKAAIESGLAVQRKAEEDVHHAAGEPLAQSKALLSSVRDQIRGQRRRICEDLLTIYRIQPIPPPTDPKAQKEHDPLSFQICSLPLANTVLDPTTTTAHCFTSPGSSLSCIPKEKYPHEESLSASLGLVALLVHHLQLYLSVPLPYPIKWHGSRSTIRDDISNFPMNPNASSFSSHASQSSRSAYSSTTDTSFLGEETDPSREFPLFLPKGGSTAQYRFEYAWFLLNRNIEVLCWSQGLKVVDIRHTLPNLQWLLMVCSAGKDEVPERKRGGVRGLWLGRIRGKVVGMGMKLDDDVDGSVGGSAGGGDDERINNRDDSGSRNSSRSRRGSTDSDAATIISPRTTRRSGLTIGYHHYGNGNGNGTTAGATRSPLSRSPLAQQQLLLPFDEGSTKLTLRTKGLRESVAR</sequence>
<dbReference type="PANTHER" id="PTHR15157">
    <property type="entry name" value="UV RADIATION RESISTANCE-ASSOCIATED GENE PROTEIN"/>
    <property type="match status" value="1"/>
</dbReference>
<evidence type="ECO:0000313" key="9">
    <source>
        <dbReference type="Proteomes" id="UP001451303"/>
    </source>
</evidence>
<dbReference type="EMBL" id="JAVLET010000001">
    <property type="protein sequence ID" value="KAL0475642.1"/>
    <property type="molecule type" value="Genomic_DNA"/>
</dbReference>
<keyword evidence="6" id="KW-0812">Transmembrane</keyword>
<dbReference type="Pfam" id="PF10186">
    <property type="entry name" value="ATG14"/>
    <property type="match status" value="1"/>
</dbReference>
<feature type="compositionally biased region" description="Basic and acidic residues" evidence="5">
    <location>
        <begin position="346"/>
        <end position="357"/>
    </location>
</feature>
<feature type="region of interest" description="Disordered" evidence="5">
    <location>
        <begin position="884"/>
        <end position="911"/>
    </location>
</feature>
<feature type="region of interest" description="Disordered" evidence="5">
    <location>
        <begin position="320"/>
        <end position="358"/>
    </location>
</feature>
<evidence type="ECO:0000256" key="4">
    <source>
        <dbReference type="SAM" id="Coils"/>
    </source>
</evidence>
<proteinExistence type="inferred from homology"/>
<keyword evidence="6" id="KW-0472">Membrane</keyword>